<gene>
    <name evidence="21" type="ORF">QR680_003355</name>
</gene>
<evidence type="ECO:0000256" key="12">
    <source>
        <dbReference type="ARBA" id="ARBA00050992"/>
    </source>
</evidence>
<dbReference type="PIRSF" id="PIRSF001221">
    <property type="entry name" value="Amidase_fungi"/>
    <property type="match status" value="1"/>
</dbReference>
<evidence type="ECO:0000256" key="4">
    <source>
        <dbReference type="ARBA" id="ARBA00022553"/>
    </source>
</evidence>
<evidence type="ECO:0000256" key="18">
    <source>
        <dbReference type="PIRSR" id="PIRSR001221-1"/>
    </source>
</evidence>
<evidence type="ECO:0000256" key="15">
    <source>
        <dbReference type="ARBA" id="ARBA00052458"/>
    </source>
</evidence>
<dbReference type="FunFam" id="3.90.1300.10:FF:000001">
    <property type="entry name" value="Fatty-acid amide hydrolase 1"/>
    <property type="match status" value="1"/>
</dbReference>
<dbReference type="PANTHER" id="PTHR45847:SF10">
    <property type="entry name" value="FATTY ACID AMIDE HYDROLASE 1"/>
    <property type="match status" value="1"/>
</dbReference>
<comment type="caution">
    <text evidence="21">The sequence shown here is derived from an EMBL/GenBank/DDBJ whole genome shotgun (WGS) entry which is preliminary data.</text>
</comment>
<dbReference type="AlphaFoldDB" id="A0AA39LK25"/>
<feature type="domain" description="Amidase" evidence="20">
    <location>
        <begin position="97"/>
        <end position="570"/>
    </location>
</feature>
<comment type="catalytic activity">
    <reaction evidence="8">
        <text>(9Z)-octadecenoate + glycine = N-(9Z-octadecenoyl)glycine + H2O</text>
        <dbReference type="Rhea" id="RHEA:51316"/>
        <dbReference type="ChEBI" id="CHEBI:15377"/>
        <dbReference type="ChEBI" id="CHEBI:30823"/>
        <dbReference type="ChEBI" id="CHEBI:57305"/>
        <dbReference type="ChEBI" id="CHEBI:133992"/>
    </reaction>
    <physiologicalReaction direction="right-to-left" evidence="8">
        <dbReference type="Rhea" id="RHEA:51318"/>
    </physiologicalReaction>
</comment>
<keyword evidence="22" id="KW-1185">Reference proteome</keyword>
<accession>A0AA39LK25</accession>
<comment type="catalytic activity">
    <reaction evidence="15">
        <text>N-docosanoyl-ethanolamine + H2O = docosanoate + ethanolamine</text>
        <dbReference type="Rhea" id="RHEA:63128"/>
        <dbReference type="ChEBI" id="CHEBI:15377"/>
        <dbReference type="ChEBI" id="CHEBI:23858"/>
        <dbReference type="ChEBI" id="CHEBI:57603"/>
        <dbReference type="ChEBI" id="CHEBI:146186"/>
    </reaction>
    <physiologicalReaction direction="left-to-right" evidence="15">
        <dbReference type="Rhea" id="RHEA:63129"/>
    </physiologicalReaction>
</comment>
<dbReference type="GO" id="GO:0017064">
    <property type="term" value="F:fatty acid amide hydrolase activity"/>
    <property type="evidence" value="ECO:0007669"/>
    <property type="project" value="UniProtKB-EC"/>
</dbReference>
<evidence type="ECO:0000256" key="7">
    <source>
        <dbReference type="ARBA" id="ARBA00023098"/>
    </source>
</evidence>
<evidence type="ECO:0000256" key="1">
    <source>
        <dbReference type="ARBA" id="ARBA00000208"/>
    </source>
</evidence>
<evidence type="ECO:0000313" key="22">
    <source>
        <dbReference type="Proteomes" id="UP001175271"/>
    </source>
</evidence>
<dbReference type="PANTHER" id="PTHR45847">
    <property type="entry name" value="FATTY ACID AMIDE HYDROLASE"/>
    <property type="match status" value="1"/>
</dbReference>
<evidence type="ECO:0000256" key="19">
    <source>
        <dbReference type="PIRSR" id="PIRSR001221-2"/>
    </source>
</evidence>
<proteinExistence type="inferred from homology"/>
<comment type="catalytic activity">
    <reaction evidence="9">
        <text>N-(9Z-octadecenoyl) ethanolamine + H2O = ethanolamine + (9Z)-octadecenoate</text>
        <dbReference type="Rhea" id="RHEA:45060"/>
        <dbReference type="ChEBI" id="CHEBI:15377"/>
        <dbReference type="ChEBI" id="CHEBI:30823"/>
        <dbReference type="ChEBI" id="CHEBI:57603"/>
        <dbReference type="ChEBI" id="CHEBI:71466"/>
    </reaction>
    <physiologicalReaction direction="left-to-right" evidence="9">
        <dbReference type="Rhea" id="RHEA:45061"/>
    </physiologicalReaction>
</comment>
<comment type="catalytic activity">
    <reaction evidence="13">
        <text>N-(9Z-hexadecenoyl) ethanolamine + H2O = (9Z)-hexadecenoate + ethanolamine</text>
        <dbReference type="Rhea" id="RHEA:35563"/>
        <dbReference type="ChEBI" id="CHEBI:15377"/>
        <dbReference type="ChEBI" id="CHEBI:32372"/>
        <dbReference type="ChEBI" id="CHEBI:57603"/>
        <dbReference type="ChEBI" id="CHEBI:71465"/>
    </reaction>
    <physiologicalReaction direction="left-to-right" evidence="13">
        <dbReference type="Rhea" id="RHEA:35564"/>
    </physiologicalReaction>
</comment>
<dbReference type="GO" id="GO:0009062">
    <property type="term" value="P:fatty acid catabolic process"/>
    <property type="evidence" value="ECO:0007669"/>
    <property type="project" value="TreeGrafter"/>
</dbReference>
<dbReference type="PROSITE" id="PS00571">
    <property type="entry name" value="AMIDASES"/>
    <property type="match status" value="1"/>
</dbReference>
<feature type="active site" description="Charge relay system" evidence="18">
    <location>
        <position position="227"/>
    </location>
</feature>
<dbReference type="Pfam" id="PF01425">
    <property type="entry name" value="Amidase"/>
    <property type="match status" value="1"/>
</dbReference>
<feature type="binding site" evidence="19">
    <location>
        <position position="227"/>
    </location>
    <ligand>
        <name>substrate</name>
    </ligand>
</feature>
<feature type="active site" description="Charge relay system" evidence="18">
    <location>
        <position position="152"/>
    </location>
</feature>
<comment type="catalytic activity">
    <reaction evidence="10">
        <text>N-(5Z,8Z,11Z,14Z-eicosatetraenoyl)-ethanolamine + H2O = ethanolamine + (5Z,8Z,11Z,14Z)-eicosatetraenoate</text>
        <dbReference type="Rhea" id="RHEA:26136"/>
        <dbReference type="ChEBI" id="CHEBI:2700"/>
        <dbReference type="ChEBI" id="CHEBI:15377"/>
        <dbReference type="ChEBI" id="CHEBI:32395"/>
        <dbReference type="ChEBI" id="CHEBI:57603"/>
        <dbReference type="EC" id="3.5.1.99"/>
    </reaction>
    <physiologicalReaction direction="left-to-right" evidence="10">
        <dbReference type="Rhea" id="RHEA:26137"/>
    </physiologicalReaction>
</comment>
<evidence type="ECO:0000256" key="8">
    <source>
        <dbReference type="ARBA" id="ARBA00047450"/>
    </source>
</evidence>
<dbReference type="InterPro" id="IPR023631">
    <property type="entry name" value="Amidase_dom"/>
</dbReference>
<evidence type="ECO:0000256" key="13">
    <source>
        <dbReference type="ARBA" id="ARBA00051346"/>
    </source>
</evidence>
<feature type="active site" description="Acyl-ester intermediate" evidence="18">
    <location>
        <position position="251"/>
    </location>
</feature>
<evidence type="ECO:0000256" key="9">
    <source>
        <dbReference type="ARBA" id="ARBA00048052"/>
    </source>
</evidence>
<reference evidence="21" key="1">
    <citation type="submission" date="2023-06" db="EMBL/GenBank/DDBJ databases">
        <title>Genomic analysis of the entomopathogenic nematode Steinernema hermaphroditum.</title>
        <authorList>
            <person name="Schwarz E.M."/>
            <person name="Heppert J.K."/>
            <person name="Baniya A."/>
            <person name="Schwartz H.T."/>
            <person name="Tan C.-H."/>
            <person name="Antoshechkin I."/>
            <person name="Sternberg P.W."/>
            <person name="Goodrich-Blair H."/>
            <person name="Dillman A.R."/>
        </authorList>
    </citation>
    <scope>NUCLEOTIDE SEQUENCE</scope>
    <source>
        <strain evidence="21">PS9179</strain>
        <tissue evidence="21">Whole animal</tissue>
    </source>
</reference>
<evidence type="ECO:0000256" key="3">
    <source>
        <dbReference type="ARBA" id="ARBA00012112"/>
    </source>
</evidence>
<evidence type="ECO:0000256" key="2">
    <source>
        <dbReference type="ARBA" id="ARBA00009199"/>
    </source>
</evidence>
<comment type="catalytic activity">
    <reaction evidence="11">
        <text>N-(5Z,8Z,11Z,14Z-eicosatetraenoyl)-L-serine + H2O = (5Z,8Z,11Z,14Z)-eicosatetraenoate + L-serine</text>
        <dbReference type="Rhea" id="RHEA:64116"/>
        <dbReference type="ChEBI" id="CHEBI:15377"/>
        <dbReference type="ChEBI" id="CHEBI:32395"/>
        <dbReference type="ChEBI" id="CHEBI:33384"/>
        <dbReference type="ChEBI" id="CHEBI:149697"/>
    </reaction>
    <physiologicalReaction direction="left-to-right" evidence="11">
        <dbReference type="Rhea" id="RHEA:64117"/>
    </physiologicalReaction>
</comment>
<evidence type="ECO:0000256" key="5">
    <source>
        <dbReference type="ARBA" id="ARBA00022801"/>
    </source>
</evidence>
<dbReference type="InterPro" id="IPR036928">
    <property type="entry name" value="AS_sf"/>
</dbReference>
<keyword evidence="6" id="KW-0442">Lipid degradation</keyword>
<keyword evidence="4" id="KW-0597">Phosphoprotein</keyword>
<evidence type="ECO:0000256" key="10">
    <source>
        <dbReference type="ARBA" id="ARBA00048606"/>
    </source>
</evidence>
<evidence type="ECO:0000256" key="16">
    <source>
        <dbReference type="ARBA" id="ARBA00052709"/>
    </source>
</evidence>
<comment type="catalytic activity">
    <reaction evidence="12">
        <text>N-(15Z-tetracosenoyl)-ethanolamine + H2O = (15Z)-tetracosenoate + ethanolamine</text>
        <dbReference type="Rhea" id="RHEA:63144"/>
        <dbReference type="ChEBI" id="CHEBI:15377"/>
        <dbReference type="ChEBI" id="CHEBI:32392"/>
        <dbReference type="ChEBI" id="CHEBI:57603"/>
        <dbReference type="ChEBI" id="CHEBI:146187"/>
    </reaction>
    <physiologicalReaction direction="left-to-right" evidence="12">
        <dbReference type="Rhea" id="RHEA:63145"/>
    </physiologicalReaction>
</comment>
<organism evidence="21 22">
    <name type="scientific">Steinernema hermaphroditum</name>
    <dbReference type="NCBI Taxonomy" id="289476"/>
    <lineage>
        <taxon>Eukaryota</taxon>
        <taxon>Metazoa</taxon>
        <taxon>Ecdysozoa</taxon>
        <taxon>Nematoda</taxon>
        <taxon>Chromadorea</taxon>
        <taxon>Rhabditida</taxon>
        <taxon>Tylenchina</taxon>
        <taxon>Panagrolaimomorpha</taxon>
        <taxon>Strongyloidoidea</taxon>
        <taxon>Steinernematidae</taxon>
        <taxon>Steinernema</taxon>
    </lineage>
</organism>
<dbReference type="InterPro" id="IPR020556">
    <property type="entry name" value="Amidase_CS"/>
</dbReference>
<name>A0AA39LK25_9BILA</name>
<evidence type="ECO:0000256" key="17">
    <source>
        <dbReference type="ARBA" id="ARBA00077216"/>
    </source>
</evidence>
<evidence type="ECO:0000256" key="11">
    <source>
        <dbReference type="ARBA" id="ARBA00050294"/>
    </source>
</evidence>
<dbReference type="EMBL" id="JAUCMV010000005">
    <property type="protein sequence ID" value="KAK0400098.1"/>
    <property type="molecule type" value="Genomic_DNA"/>
</dbReference>
<keyword evidence="5" id="KW-0378">Hydrolase</keyword>
<evidence type="ECO:0000259" key="20">
    <source>
        <dbReference type="Pfam" id="PF01425"/>
    </source>
</evidence>
<dbReference type="EC" id="3.5.1.99" evidence="3"/>
<evidence type="ECO:0000313" key="21">
    <source>
        <dbReference type="EMBL" id="KAK0400098.1"/>
    </source>
</evidence>
<comment type="catalytic activity">
    <reaction evidence="14">
        <text>N-octadecanoyl ethanolamine + H2O = octadecanoate + ethanolamine</text>
        <dbReference type="Rhea" id="RHEA:63124"/>
        <dbReference type="ChEBI" id="CHEBI:15377"/>
        <dbReference type="ChEBI" id="CHEBI:25629"/>
        <dbReference type="ChEBI" id="CHEBI:57603"/>
        <dbReference type="ChEBI" id="CHEBI:85299"/>
    </reaction>
    <physiologicalReaction direction="left-to-right" evidence="14">
        <dbReference type="Rhea" id="RHEA:63125"/>
    </physiologicalReaction>
</comment>
<dbReference type="InterPro" id="IPR052096">
    <property type="entry name" value="Endocannabinoid_amidase"/>
</dbReference>
<comment type="similarity">
    <text evidence="2">Belongs to the amidase family.</text>
</comment>
<feature type="binding site" evidence="19">
    <location>
        <position position="201"/>
    </location>
    <ligand>
        <name>substrate</name>
    </ligand>
</feature>
<protein>
    <recommendedName>
        <fullName evidence="3">fatty acid amide hydrolase</fullName>
        <ecNumber evidence="3">3.5.1.99</ecNumber>
    </recommendedName>
    <alternativeName>
        <fullName evidence="17">Anandamide amidohydrolase 1</fullName>
    </alternativeName>
</protein>
<comment type="catalytic activity">
    <reaction evidence="1">
        <text>(9Z)-octadecenamide + H2O = (9Z)-octadecenoate + NH4(+)</text>
        <dbReference type="Rhea" id="RHEA:26506"/>
        <dbReference type="ChEBI" id="CHEBI:15377"/>
        <dbReference type="ChEBI" id="CHEBI:28938"/>
        <dbReference type="ChEBI" id="CHEBI:30823"/>
        <dbReference type="ChEBI" id="CHEBI:116314"/>
        <dbReference type="EC" id="3.5.1.99"/>
    </reaction>
    <physiologicalReaction direction="left-to-right" evidence="1">
        <dbReference type="Rhea" id="RHEA:26507"/>
    </physiologicalReaction>
</comment>
<dbReference type="SUPFAM" id="SSF75304">
    <property type="entry name" value="Amidase signature (AS) enzymes"/>
    <property type="match status" value="1"/>
</dbReference>
<evidence type="ECO:0000256" key="6">
    <source>
        <dbReference type="ARBA" id="ARBA00022963"/>
    </source>
</evidence>
<feature type="binding site" evidence="19">
    <location>
        <begin position="248"/>
        <end position="251"/>
    </location>
    <ligand>
        <name>substrate</name>
    </ligand>
</feature>
<sequence length="584" mass="64925">MLLLGLLAAIWAGDLRVIVSLVVAVTVYIFYKKAKRAKVVEELEGKVARRLKQREQQIVDLQQKTEEIDATVRDEINSLNYNDLLSALKDGKYKCFDVLRSFQYRALRANEKTNCVCLFINEAEEQAKKLDELAQDPSYKKPPMFGFPISIKENIYVKGYDATKGYAQEVEVPSKEDSPIITQLKNLGAIPFVLTNIPLSMLSYTCVNPVYGTTSSPHDKKRTAGGSSGGESAIIGANGSLMGIGGDVGGSIRIPCHFTGIAGLKPSHMRLSELGMEGSIPGRPMICASAGPMAQSIRSAAHYLKCIWSDDWISRVDPYVPPVLWKDEEYSSTRKLKIGYYIDDGWFTPTPALQRAVLESKDILEKAGHTLVPFEPPNVTRAFQLFIGAVCVDGGAYLINKIDSDLPVPGYNAMLFMYRMPIFVQRLLAAILDHIYPRMAKALRAMPKTTTDLRQIYSEIKKYRKTFNDKMKEDGIDALICPVQVFPTVEHHVPMTIFATVSYTGLFNLLDYAAGTVSVTQVTEIDEANLAEYPSSDPWYTKVKEATKGSIGLPVGVQVVCQPYQEERCLRILGEIEDAVKSRK</sequence>
<evidence type="ECO:0000256" key="14">
    <source>
        <dbReference type="ARBA" id="ARBA00051454"/>
    </source>
</evidence>
<keyword evidence="7" id="KW-0443">Lipid metabolism</keyword>
<dbReference type="GO" id="GO:0004040">
    <property type="term" value="F:amidase activity"/>
    <property type="evidence" value="ECO:0007669"/>
    <property type="project" value="TreeGrafter"/>
</dbReference>
<dbReference type="Gene3D" id="3.90.1300.10">
    <property type="entry name" value="Amidase signature (AS) domain"/>
    <property type="match status" value="1"/>
</dbReference>
<dbReference type="Proteomes" id="UP001175271">
    <property type="component" value="Unassembled WGS sequence"/>
</dbReference>
<comment type="catalytic activity">
    <reaction evidence="16">
        <text>N-(5Z,8Z,11Z,14Z)-eicosatetraenoyl-glycine + H2O = (5Z,8Z,11Z,14Z)-eicosatetraenoate + glycine</text>
        <dbReference type="Rhea" id="RHEA:64108"/>
        <dbReference type="ChEBI" id="CHEBI:15377"/>
        <dbReference type="ChEBI" id="CHEBI:32395"/>
        <dbReference type="ChEBI" id="CHEBI:57305"/>
        <dbReference type="ChEBI" id="CHEBI:59002"/>
    </reaction>
    <physiologicalReaction direction="left-to-right" evidence="16">
        <dbReference type="Rhea" id="RHEA:64109"/>
    </physiologicalReaction>
</comment>